<dbReference type="Pfam" id="PF01370">
    <property type="entry name" value="Epimerase"/>
    <property type="match status" value="1"/>
</dbReference>
<evidence type="ECO:0000313" key="5">
    <source>
        <dbReference type="Proteomes" id="UP001318860"/>
    </source>
</evidence>
<name>A0ABR0XIB6_REHGL</name>
<evidence type="ECO:0000256" key="1">
    <source>
        <dbReference type="ARBA" id="ARBA00022857"/>
    </source>
</evidence>
<protein>
    <recommendedName>
        <fullName evidence="3">NAD-dependent epimerase/dehydratase domain-containing protein</fullName>
    </recommendedName>
</protein>
<dbReference type="InterPro" id="IPR050425">
    <property type="entry name" value="NAD(P)_dehydrat-like"/>
</dbReference>
<organism evidence="4 5">
    <name type="scientific">Rehmannia glutinosa</name>
    <name type="common">Chinese foxglove</name>
    <dbReference type="NCBI Taxonomy" id="99300"/>
    <lineage>
        <taxon>Eukaryota</taxon>
        <taxon>Viridiplantae</taxon>
        <taxon>Streptophyta</taxon>
        <taxon>Embryophyta</taxon>
        <taxon>Tracheophyta</taxon>
        <taxon>Spermatophyta</taxon>
        <taxon>Magnoliopsida</taxon>
        <taxon>eudicotyledons</taxon>
        <taxon>Gunneridae</taxon>
        <taxon>Pentapetalae</taxon>
        <taxon>asterids</taxon>
        <taxon>lamiids</taxon>
        <taxon>Lamiales</taxon>
        <taxon>Orobanchaceae</taxon>
        <taxon>Rehmannieae</taxon>
        <taxon>Rehmannia</taxon>
    </lineage>
</organism>
<dbReference type="InterPro" id="IPR001509">
    <property type="entry name" value="Epimerase_deHydtase"/>
</dbReference>
<dbReference type="EMBL" id="JABTTQ020000004">
    <property type="protein sequence ID" value="KAK6158855.1"/>
    <property type="molecule type" value="Genomic_DNA"/>
</dbReference>
<dbReference type="InterPro" id="IPR036291">
    <property type="entry name" value="NAD(P)-bd_dom_sf"/>
</dbReference>
<proteinExistence type="predicted"/>
<dbReference type="PANTHER" id="PTHR10366:SF696">
    <property type="entry name" value="OS07G0601900 PROTEIN"/>
    <property type="match status" value="1"/>
</dbReference>
<keyword evidence="5" id="KW-1185">Reference proteome</keyword>
<dbReference type="SUPFAM" id="SSF51735">
    <property type="entry name" value="NAD(P)-binding Rossmann-fold domains"/>
    <property type="match status" value="1"/>
</dbReference>
<sequence>MMEKNLKKVCVTGGAGYLASFLVKHLLERGYIVHATLRSLRDDSKVGLLKGLGDADTRLKLFEADIYNPIQFSSAVEGCEIVVHMATPLQHYNTSSEYKNTSEAAVGGVKMIMETCMKSNTVKKLIYTASVVAASPLKDDGSGYKDFMDETCWSPLNISYQMLSDYVHSKTLAEKEVLSYNGKGIEVVSLACGLVGGDTIQSTMSESMGALISQATNDGLRYKVLRCLEDLLAKVPIAHIQDVTQAHIFSMENSHINGRFLCASAFLKSAQIASLIQKSQQNISIPQETPFIDSSCTCENSNNDKFLHLEVSFVVLLSGWSNSHRGGSYPAQLPGRVGSVGICASMRGSLVGSSR</sequence>
<evidence type="ECO:0000259" key="3">
    <source>
        <dbReference type="Pfam" id="PF01370"/>
    </source>
</evidence>
<keyword evidence="1" id="KW-0521">NADP</keyword>
<dbReference type="Proteomes" id="UP001318860">
    <property type="component" value="Unassembled WGS sequence"/>
</dbReference>
<feature type="domain" description="NAD-dependent epimerase/dehydratase" evidence="3">
    <location>
        <begin position="9"/>
        <end position="253"/>
    </location>
</feature>
<reference evidence="4 5" key="1">
    <citation type="journal article" date="2021" name="Comput. Struct. Biotechnol. J.">
        <title>De novo genome assembly of the potent medicinal plant Rehmannia glutinosa using nanopore technology.</title>
        <authorList>
            <person name="Ma L."/>
            <person name="Dong C."/>
            <person name="Song C."/>
            <person name="Wang X."/>
            <person name="Zheng X."/>
            <person name="Niu Y."/>
            <person name="Chen S."/>
            <person name="Feng W."/>
        </authorList>
    </citation>
    <scope>NUCLEOTIDE SEQUENCE [LARGE SCALE GENOMIC DNA]</scope>
    <source>
        <strain evidence="4">DH-2019</strain>
    </source>
</reference>
<evidence type="ECO:0000313" key="4">
    <source>
        <dbReference type="EMBL" id="KAK6158855.1"/>
    </source>
</evidence>
<dbReference type="Gene3D" id="3.40.50.720">
    <property type="entry name" value="NAD(P)-binding Rossmann-like Domain"/>
    <property type="match status" value="1"/>
</dbReference>
<evidence type="ECO:0000256" key="2">
    <source>
        <dbReference type="ARBA" id="ARBA00023002"/>
    </source>
</evidence>
<dbReference type="PANTHER" id="PTHR10366">
    <property type="entry name" value="NAD DEPENDENT EPIMERASE/DEHYDRATASE"/>
    <property type="match status" value="1"/>
</dbReference>
<gene>
    <name evidence="4" type="ORF">DH2020_006169</name>
</gene>
<accession>A0ABR0XIB6</accession>
<keyword evidence="2" id="KW-0560">Oxidoreductase</keyword>
<comment type="caution">
    <text evidence="4">The sequence shown here is derived from an EMBL/GenBank/DDBJ whole genome shotgun (WGS) entry which is preliminary data.</text>
</comment>